<dbReference type="Pfam" id="PF01638">
    <property type="entry name" value="HxlR"/>
    <property type="match status" value="1"/>
</dbReference>
<evidence type="ECO:0000256" key="3">
    <source>
        <dbReference type="ARBA" id="ARBA00023163"/>
    </source>
</evidence>
<dbReference type="EMBL" id="BOMB01000054">
    <property type="protein sequence ID" value="GID16193.1"/>
    <property type="molecule type" value="Genomic_DNA"/>
</dbReference>
<dbReference type="Gene3D" id="1.10.10.10">
    <property type="entry name" value="Winged helix-like DNA-binding domain superfamily/Winged helix DNA-binding domain"/>
    <property type="match status" value="1"/>
</dbReference>
<dbReference type="InterPro" id="IPR002577">
    <property type="entry name" value="HTH_HxlR"/>
</dbReference>
<proteinExistence type="predicted"/>
<organism evidence="5 6">
    <name type="scientific">Actinocatenispora rupis</name>
    <dbReference type="NCBI Taxonomy" id="519421"/>
    <lineage>
        <taxon>Bacteria</taxon>
        <taxon>Bacillati</taxon>
        <taxon>Actinomycetota</taxon>
        <taxon>Actinomycetes</taxon>
        <taxon>Micromonosporales</taxon>
        <taxon>Micromonosporaceae</taxon>
        <taxon>Actinocatenispora</taxon>
    </lineage>
</organism>
<evidence type="ECO:0000313" key="6">
    <source>
        <dbReference type="Proteomes" id="UP000612808"/>
    </source>
</evidence>
<dbReference type="GO" id="GO:0003677">
    <property type="term" value="F:DNA binding"/>
    <property type="evidence" value="ECO:0007669"/>
    <property type="project" value="UniProtKB-KW"/>
</dbReference>
<dbReference type="Proteomes" id="UP000612808">
    <property type="component" value="Unassembled WGS sequence"/>
</dbReference>
<name>A0A8J3J916_9ACTN</name>
<gene>
    <name evidence="5" type="ORF">Aru02nite_70820</name>
</gene>
<evidence type="ECO:0000256" key="2">
    <source>
        <dbReference type="ARBA" id="ARBA00023125"/>
    </source>
</evidence>
<sequence>MAATAPRPGNVFDRNCPSRPVLEHATSRWGVLVLGALLGGTRRFTELRREVDGVSEKMLSSTLQSLERDGMVEREVLPVIPPHVNYRLTDLGRRMARHVRRLYQLVEETLPDVLAAQDAYDRRRR</sequence>
<evidence type="ECO:0000256" key="1">
    <source>
        <dbReference type="ARBA" id="ARBA00023015"/>
    </source>
</evidence>
<protein>
    <submittedName>
        <fullName evidence="5">HxlR family transcriptional regulator</fullName>
    </submittedName>
</protein>
<feature type="domain" description="HTH hxlR-type" evidence="4">
    <location>
        <begin position="16"/>
        <end position="114"/>
    </location>
</feature>
<dbReference type="PANTHER" id="PTHR33204:SF37">
    <property type="entry name" value="HTH-TYPE TRANSCRIPTIONAL REGULATOR YODB"/>
    <property type="match status" value="1"/>
</dbReference>
<evidence type="ECO:0000259" key="4">
    <source>
        <dbReference type="PROSITE" id="PS51118"/>
    </source>
</evidence>
<dbReference type="InterPro" id="IPR036388">
    <property type="entry name" value="WH-like_DNA-bd_sf"/>
</dbReference>
<comment type="caution">
    <text evidence="5">The sequence shown here is derived from an EMBL/GenBank/DDBJ whole genome shotgun (WGS) entry which is preliminary data.</text>
</comment>
<keyword evidence="2" id="KW-0238">DNA-binding</keyword>
<accession>A0A8J3J916</accession>
<dbReference type="PROSITE" id="PS51118">
    <property type="entry name" value="HTH_HXLR"/>
    <property type="match status" value="1"/>
</dbReference>
<evidence type="ECO:0000313" key="5">
    <source>
        <dbReference type="EMBL" id="GID16193.1"/>
    </source>
</evidence>
<reference evidence="5" key="1">
    <citation type="submission" date="2021-01" db="EMBL/GenBank/DDBJ databases">
        <title>Whole genome shotgun sequence of Actinocatenispora rupis NBRC 107355.</title>
        <authorList>
            <person name="Komaki H."/>
            <person name="Tamura T."/>
        </authorList>
    </citation>
    <scope>NUCLEOTIDE SEQUENCE</scope>
    <source>
        <strain evidence="5">NBRC 107355</strain>
    </source>
</reference>
<dbReference type="PANTHER" id="PTHR33204">
    <property type="entry name" value="TRANSCRIPTIONAL REGULATOR, MARR FAMILY"/>
    <property type="match status" value="1"/>
</dbReference>
<dbReference type="AlphaFoldDB" id="A0A8J3J916"/>
<dbReference type="RefSeq" id="WP_203664858.1">
    <property type="nucleotide sequence ID" value="NZ_BAAAZM010000029.1"/>
</dbReference>
<keyword evidence="6" id="KW-1185">Reference proteome</keyword>
<dbReference type="InterPro" id="IPR036390">
    <property type="entry name" value="WH_DNA-bd_sf"/>
</dbReference>
<keyword evidence="3" id="KW-0804">Transcription</keyword>
<dbReference type="SUPFAM" id="SSF46785">
    <property type="entry name" value="Winged helix' DNA-binding domain"/>
    <property type="match status" value="1"/>
</dbReference>
<keyword evidence="1" id="KW-0805">Transcription regulation</keyword>